<keyword evidence="4" id="KW-1185">Reference proteome</keyword>
<proteinExistence type="predicted"/>
<evidence type="ECO:0000313" key="4">
    <source>
        <dbReference type="Proteomes" id="UP001291623"/>
    </source>
</evidence>
<organism evidence="3 4">
    <name type="scientific">Anisodus tanguticus</name>
    <dbReference type="NCBI Taxonomy" id="243964"/>
    <lineage>
        <taxon>Eukaryota</taxon>
        <taxon>Viridiplantae</taxon>
        <taxon>Streptophyta</taxon>
        <taxon>Embryophyta</taxon>
        <taxon>Tracheophyta</taxon>
        <taxon>Spermatophyta</taxon>
        <taxon>Magnoliopsida</taxon>
        <taxon>eudicotyledons</taxon>
        <taxon>Gunneridae</taxon>
        <taxon>Pentapetalae</taxon>
        <taxon>asterids</taxon>
        <taxon>lamiids</taxon>
        <taxon>Solanales</taxon>
        <taxon>Solanaceae</taxon>
        <taxon>Solanoideae</taxon>
        <taxon>Hyoscyameae</taxon>
        <taxon>Anisodus</taxon>
    </lineage>
</organism>
<feature type="chain" id="PRO_5042149747" evidence="2">
    <location>
        <begin position="18"/>
        <end position="149"/>
    </location>
</feature>
<feature type="compositionally biased region" description="Polar residues" evidence="1">
    <location>
        <begin position="64"/>
        <end position="75"/>
    </location>
</feature>
<protein>
    <submittedName>
        <fullName evidence="3">Uncharacterized protein</fullName>
    </submittedName>
</protein>
<dbReference type="EMBL" id="JAVYJV010000014">
    <property type="protein sequence ID" value="KAK4354299.1"/>
    <property type="molecule type" value="Genomic_DNA"/>
</dbReference>
<keyword evidence="2" id="KW-0732">Signal</keyword>
<evidence type="ECO:0000313" key="3">
    <source>
        <dbReference type="EMBL" id="KAK4354299.1"/>
    </source>
</evidence>
<accession>A0AAE1RKX3</accession>
<sequence length="149" mass="16338">MLTSLFRLLCLANLALSLLSLHALITTFSLSLTFCPTQSCSQRSKSEEDLKPPFTAPTKDETLSIPTQSRYGSSNSGLPPVTKMMIRDVLGLVLTRMIKFAPQLDEASFYVLCLITHQCLTIAKHSLCARSMVAFVIARSQTAIAKLSL</sequence>
<evidence type="ECO:0000256" key="1">
    <source>
        <dbReference type="SAM" id="MobiDB-lite"/>
    </source>
</evidence>
<comment type="caution">
    <text evidence="3">The sequence shown here is derived from an EMBL/GenBank/DDBJ whole genome shotgun (WGS) entry which is preliminary data.</text>
</comment>
<evidence type="ECO:0000256" key="2">
    <source>
        <dbReference type="SAM" id="SignalP"/>
    </source>
</evidence>
<reference evidence="3" key="1">
    <citation type="submission" date="2023-12" db="EMBL/GenBank/DDBJ databases">
        <title>Genome assembly of Anisodus tanguticus.</title>
        <authorList>
            <person name="Wang Y.-J."/>
        </authorList>
    </citation>
    <scope>NUCLEOTIDE SEQUENCE</scope>
    <source>
        <strain evidence="3">KB-2021</strain>
        <tissue evidence="3">Leaf</tissue>
    </source>
</reference>
<gene>
    <name evidence="3" type="ORF">RND71_026493</name>
</gene>
<feature type="signal peptide" evidence="2">
    <location>
        <begin position="1"/>
        <end position="17"/>
    </location>
</feature>
<dbReference type="AlphaFoldDB" id="A0AAE1RKX3"/>
<name>A0AAE1RKX3_9SOLA</name>
<feature type="region of interest" description="Disordered" evidence="1">
    <location>
        <begin position="43"/>
        <end position="75"/>
    </location>
</feature>
<dbReference type="Proteomes" id="UP001291623">
    <property type="component" value="Unassembled WGS sequence"/>
</dbReference>